<dbReference type="GO" id="GO:0005737">
    <property type="term" value="C:cytoplasm"/>
    <property type="evidence" value="ECO:0007669"/>
    <property type="project" value="UniProtKB-SubCell"/>
</dbReference>
<dbReference type="Gene3D" id="3.40.50.720">
    <property type="entry name" value="NAD(P)-binding Rossmann-like Domain"/>
    <property type="match status" value="1"/>
</dbReference>
<dbReference type="InterPro" id="IPR036565">
    <property type="entry name" value="Mur-like_cat_sf"/>
</dbReference>
<gene>
    <name evidence="7 9" type="primary">murD</name>
    <name evidence="9" type="ORF">EIC27_00575</name>
</gene>
<dbReference type="RefSeq" id="WP_126044223.1">
    <property type="nucleotide sequence ID" value="NZ_RXFM01000004.1"/>
</dbReference>
<dbReference type="Proteomes" id="UP000279470">
    <property type="component" value="Unassembled WGS sequence"/>
</dbReference>
<keyword evidence="7" id="KW-0573">Peptidoglycan synthesis</keyword>
<feature type="binding site" evidence="7">
    <location>
        <begin position="123"/>
        <end position="129"/>
    </location>
    <ligand>
        <name>ATP</name>
        <dbReference type="ChEBI" id="CHEBI:30616"/>
    </ligand>
</feature>
<evidence type="ECO:0000256" key="3">
    <source>
        <dbReference type="ARBA" id="ARBA00022490"/>
    </source>
</evidence>
<evidence type="ECO:0000256" key="2">
    <source>
        <dbReference type="ARBA" id="ARBA00004752"/>
    </source>
</evidence>
<evidence type="ECO:0000256" key="7">
    <source>
        <dbReference type="HAMAP-Rule" id="MF_00639"/>
    </source>
</evidence>
<dbReference type="Gene3D" id="3.90.190.20">
    <property type="entry name" value="Mur ligase, C-terminal domain"/>
    <property type="match status" value="1"/>
</dbReference>
<comment type="pathway">
    <text evidence="2 7">Cell wall biogenesis; peptidoglycan biosynthesis.</text>
</comment>
<dbReference type="SUPFAM" id="SSF53623">
    <property type="entry name" value="MurD-like peptide ligases, catalytic domain"/>
    <property type="match status" value="1"/>
</dbReference>
<dbReference type="SUPFAM" id="SSF51735">
    <property type="entry name" value="NAD(P)-binding Rossmann-fold domains"/>
    <property type="match status" value="1"/>
</dbReference>
<name>A0A3R9XSV4_9RICK</name>
<dbReference type="NCBIfam" id="TIGR01087">
    <property type="entry name" value="murD"/>
    <property type="match status" value="1"/>
</dbReference>
<dbReference type="InterPro" id="IPR005762">
    <property type="entry name" value="MurD"/>
</dbReference>
<dbReference type="EMBL" id="RXFM01000004">
    <property type="protein sequence ID" value="RST71959.1"/>
    <property type="molecule type" value="Genomic_DNA"/>
</dbReference>
<keyword evidence="4 7" id="KW-0436">Ligase</keyword>
<dbReference type="GO" id="GO:0009252">
    <property type="term" value="P:peptidoglycan biosynthetic process"/>
    <property type="evidence" value="ECO:0007669"/>
    <property type="project" value="UniProtKB-UniRule"/>
</dbReference>
<protein>
    <recommendedName>
        <fullName evidence="7">UDP-N-acetylmuramoylalanine--D-glutamate ligase</fullName>
        <ecNumber evidence="7">6.3.2.9</ecNumber>
    </recommendedName>
    <alternativeName>
        <fullName evidence="7">D-glutamic acid-adding enzyme</fullName>
    </alternativeName>
    <alternativeName>
        <fullName evidence="7">UDP-N-acetylmuramoyl-L-alanyl-D-glutamate synthetase</fullName>
    </alternativeName>
</protein>
<evidence type="ECO:0000313" key="9">
    <source>
        <dbReference type="EMBL" id="RST71959.1"/>
    </source>
</evidence>
<dbReference type="PANTHER" id="PTHR43692">
    <property type="entry name" value="UDP-N-ACETYLMURAMOYLALANINE--D-GLUTAMATE LIGASE"/>
    <property type="match status" value="1"/>
</dbReference>
<dbReference type="AlphaFoldDB" id="A0A3R9XSV4"/>
<dbReference type="SUPFAM" id="SSF53244">
    <property type="entry name" value="MurD-like peptide ligases, peptide-binding domain"/>
    <property type="match status" value="1"/>
</dbReference>
<accession>A0A3R9XSV4</accession>
<dbReference type="InterPro" id="IPR036615">
    <property type="entry name" value="Mur_ligase_C_dom_sf"/>
</dbReference>
<keyword evidence="7" id="KW-0133">Cell shape</keyword>
<feature type="domain" description="Mur ligase central" evidence="8">
    <location>
        <begin position="121"/>
        <end position="301"/>
    </location>
</feature>
<dbReference type="Gene3D" id="3.40.1190.10">
    <property type="entry name" value="Mur-like, catalytic domain"/>
    <property type="match status" value="1"/>
</dbReference>
<keyword evidence="7" id="KW-0961">Cell wall biogenesis/degradation</keyword>
<evidence type="ECO:0000256" key="6">
    <source>
        <dbReference type="ARBA" id="ARBA00022840"/>
    </source>
</evidence>
<dbReference type="InterPro" id="IPR013221">
    <property type="entry name" value="Mur_ligase_cen"/>
</dbReference>
<evidence type="ECO:0000313" key="10">
    <source>
        <dbReference type="Proteomes" id="UP000279470"/>
    </source>
</evidence>
<evidence type="ECO:0000256" key="1">
    <source>
        <dbReference type="ARBA" id="ARBA00004496"/>
    </source>
</evidence>
<dbReference type="Pfam" id="PF21799">
    <property type="entry name" value="MurD-like_N"/>
    <property type="match status" value="1"/>
</dbReference>
<sequence>MINLSEFNGKKIGIFGLGKTGTGCLKALLNTNAQVTAWDNNKQRFLDLKNDISSDKKIYFSDVIDPIDVKKLDFVIVSPGIPYKYPNPHKIFTICQKHNIPIVTDIDLLFKACPKANYIGITGTNGKSTTTSLTNHIIQSNNYKSALGANIGIPALNLPNFNNNNEHYILELSSYQLDLMLNYKFNIAALLSITPDHLDRYESFEDYKSAKLRIFNNQKHNDFAIISLNNHINQDIYNQLIIKRNQTIIPTSNQQLFKKGVSVIKDKLYDNYFENQAFNLDLPSSLIGVHNAENIAIAYTIAKVIKLNSKQIIRNFSTFIGLSHRMELFLKTEKLSFINDSKATNIASTKEALSSFKDIHWIAGGIFKERNLEGLNSSLKEVRHCYLIGQDYEKFIPLLKKNKIPYSICNNLKNSIQEIKNTVKSGTILLSPCCASFDQWKNFEERGNAFKNLILENYS</sequence>
<keyword evidence="7" id="KW-0132">Cell division</keyword>
<dbReference type="OrthoDB" id="9809796at2"/>
<evidence type="ECO:0000256" key="4">
    <source>
        <dbReference type="ARBA" id="ARBA00022598"/>
    </source>
</evidence>
<comment type="caution">
    <text evidence="9">The sequence shown here is derived from an EMBL/GenBank/DDBJ whole genome shotgun (WGS) entry which is preliminary data.</text>
</comment>
<dbReference type="Pfam" id="PF08245">
    <property type="entry name" value="Mur_ligase_M"/>
    <property type="match status" value="1"/>
</dbReference>
<dbReference type="GO" id="GO:0071555">
    <property type="term" value="P:cell wall organization"/>
    <property type="evidence" value="ECO:0007669"/>
    <property type="project" value="UniProtKB-KW"/>
</dbReference>
<comment type="subcellular location">
    <subcellularLocation>
        <location evidence="1 7">Cytoplasm</location>
    </subcellularLocation>
</comment>
<dbReference type="InterPro" id="IPR036291">
    <property type="entry name" value="NAD(P)-bd_dom_sf"/>
</dbReference>
<dbReference type="GO" id="GO:0008764">
    <property type="term" value="F:UDP-N-acetylmuramoylalanine-D-glutamate ligase activity"/>
    <property type="evidence" value="ECO:0007669"/>
    <property type="project" value="UniProtKB-UniRule"/>
</dbReference>
<comment type="function">
    <text evidence="7">Cell wall formation. Catalyzes the addition of glutamate to the nucleotide precursor UDP-N-acetylmuramoyl-L-alanine (UMA).</text>
</comment>
<proteinExistence type="inferred from homology"/>
<keyword evidence="6 7" id="KW-0067">ATP-binding</keyword>
<organism evidence="9 10">
    <name type="scientific">Candidatus Aquarickettsia rohweri</name>
    <dbReference type="NCBI Taxonomy" id="2602574"/>
    <lineage>
        <taxon>Bacteria</taxon>
        <taxon>Pseudomonadati</taxon>
        <taxon>Pseudomonadota</taxon>
        <taxon>Alphaproteobacteria</taxon>
        <taxon>Rickettsiales</taxon>
        <taxon>Candidatus Midichloriaceae</taxon>
        <taxon>Candidatus Aquarickettsia</taxon>
    </lineage>
</organism>
<dbReference type="PANTHER" id="PTHR43692:SF1">
    <property type="entry name" value="UDP-N-ACETYLMURAMOYLALANINE--D-GLUTAMATE LIGASE"/>
    <property type="match status" value="1"/>
</dbReference>
<keyword evidence="7" id="KW-0131">Cell cycle</keyword>
<comment type="catalytic activity">
    <reaction evidence="7">
        <text>UDP-N-acetyl-alpha-D-muramoyl-L-alanine + D-glutamate + ATP = UDP-N-acetyl-alpha-D-muramoyl-L-alanyl-D-glutamate + ADP + phosphate + H(+)</text>
        <dbReference type="Rhea" id="RHEA:16429"/>
        <dbReference type="ChEBI" id="CHEBI:15378"/>
        <dbReference type="ChEBI" id="CHEBI:29986"/>
        <dbReference type="ChEBI" id="CHEBI:30616"/>
        <dbReference type="ChEBI" id="CHEBI:43474"/>
        <dbReference type="ChEBI" id="CHEBI:83898"/>
        <dbReference type="ChEBI" id="CHEBI:83900"/>
        <dbReference type="ChEBI" id="CHEBI:456216"/>
        <dbReference type="EC" id="6.3.2.9"/>
    </reaction>
</comment>
<dbReference type="GO" id="GO:0005524">
    <property type="term" value="F:ATP binding"/>
    <property type="evidence" value="ECO:0007669"/>
    <property type="project" value="UniProtKB-UniRule"/>
</dbReference>
<keyword evidence="10" id="KW-1185">Reference proteome</keyword>
<keyword evidence="5 7" id="KW-0547">Nucleotide-binding</keyword>
<reference evidence="10" key="1">
    <citation type="submission" date="2018-11" db="EMBL/GenBank/DDBJ databases">
        <title>Phylogenetic, genomic, and biogeographic characterization of a novel and ubiquitous marine invertebrate-associated Rickettsiales parasite, Candidatus Marinoinvertebrata rohwerii, gen. nov., sp. nov.</title>
        <authorList>
            <person name="Klinges J.G."/>
            <person name="Rosales S.M."/>
            <person name="Mcminds R."/>
            <person name="Shaver E.C."/>
            <person name="Shantz A."/>
            <person name="Peters E.C."/>
            <person name="Burkepile D.E."/>
            <person name="Silliman B.R."/>
            <person name="Vega Thurber R.L."/>
        </authorList>
    </citation>
    <scope>NUCLEOTIDE SEQUENCE [LARGE SCALE GENOMIC DNA]</scope>
    <source>
        <strain evidence="10">a_cerv_44</strain>
    </source>
</reference>
<dbReference type="GO" id="GO:0051301">
    <property type="term" value="P:cell division"/>
    <property type="evidence" value="ECO:0007669"/>
    <property type="project" value="UniProtKB-KW"/>
</dbReference>
<evidence type="ECO:0000259" key="8">
    <source>
        <dbReference type="Pfam" id="PF08245"/>
    </source>
</evidence>
<dbReference type="EC" id="6.3.2.9" evidence="7"/>
<dbReference type="UniPathway" id="UPA00219"/>
<keyword evidence="3 7" id="KW-0963">Cytoplasm</keyword>
<dbReference type="HAMAP" id="MF_00639">
    <property type="entry name" value="MurD"/>
    <property type="match status" value="1"/>
</dbReference>
<dbReference type="GO" id="GO:0008360">
    <property type="term" value="P:regulation of cell shape"/>
    <property type="evidence" value="ECO:0007669"/>
    <property type="project" value="UniProtKB-KW"/>
</dbReference>
<evidence type="ECO:0000256" key="5">
    <source>
        <dbReference type="ARBA" id="ARBA00022741"/>
    </source>
</evidence>
<comment type="similarity">
    <text evidence="7">Belongs to the MurCDEF family.</text>
</comment>